<dbReference type="Proteomes" id="UP000324738">
    <property type="component" value="Unassembled WGS sequence"/>
</dbReference>
<keyword evidence="1" id="KW-1133">Transmembrane helix</keyword>
<feature type="transmembrane region" description="Helical" evidence="1">
    <location>
        <begin position="48"/>
        <end position="71"/>
    </location>
</feature>
<gene>
    <name evidence="2" type="ORF">FPY71_07345</name>
</gene>
<keyword evidence="1" id="KW-0472">Membrane</keyword>
<proteinExistence type="predicted"/>
<reference evidence="2 3" key="1">
    <citation type="submission" date="2019-08" db="EMBL/GenBank/DDBJ databases">
        <title>Aureimonas fodiniaquatilis sp. nov., isolated from a coal mine wastewater.</title>
        <authorList>
            <person name="Kim W."/>
        </authorList>
    </citation>
    <scope>NUCLEOTIDE SEQUENCE [LARGE SCALE GENOMIC DNA]</scope>
    <source>
        <strain evidence="2 3">CAU 1482</strain>
    </source>
</reference>
<feature type="transmembrane region" description="Helical" evidence="1">
    <location>
        <begin position="20"/>
        <end position="42"/>
    </location>
</feature>
<name>A0A5B0DWY7_9HYPH</name>
<accession>A0A5B0DWY7</accession>
<dbReference type="RefSeq" id="WP_149299212.1">
    <property type="nucleotide sequence ID" value="NZ_VTWH01000002.1"/>
</dbReference>
<evidence type="ECO:0000256" key="1">
    <source>
        <dbReference type="SAM" id="Phobius"/>
    </source>
</evidence>
<organism evidence="2 3">
    <name type="scientific">Aureimonas fodinaquatilis</name>
    <dbReference type="NCBI Taxonomy" id="2565783"/>
    <lineage>
        <taxon>Bacteria</taxon>
        <taxon>Pseudomonadati</taxon>
        <taxon>Pseudomonadota</taxon>
        <taxon>Alphaproteobacteria</taxon>
        <taxon>Hyphomicrobiales</taxon>
        <taxon>Aurantimonadaceae</taxon>
        <taxon>Aureimonas</taxon>
    </lineage>
</organism>
<dbReference type="EMBL" id="VTWH01000002">
    <property type="protein sequence ID" value="KAA0970331.1"/>
    <property type="molecule type" value="Genomic_DNA"/>
</dbReference>
<keyword evidence="1" id="KW-0812">Transmembrane</keyword>
<evidence type="ECO:0000313" key="2">
    <source>
        <dbReference type="EMBL" id="KAA0970331.1"/>
    </source>
</evidence>
<sequence length="85" mass="9518">MSEEPEHHSTRSFKAAFDRLTGWSLALFEYLLAVGTIAVLILNIQTGISTLAAVIAATFISIPLLLVIHFWTEWEKRRKTGSDDT</sequence>
<evidence type="ECO:0000313" key="3">
    <source>
        <dbReference type="Proteomes" id="UP000324738"/>
    </source>
</evidence>
<dbReference type="AlphaFoldDB" id="A0A5B0DWY7"/>
<comment type="caution">
    <text evidence="2">The sequence shown here is derived from an EMBL/GenBank/DDBJ whole genome shotgun (WGS) entry which is preliminary data.</text>
</comment>
<keyword evidence="3" id="KW-1185">Reference proteome</keyword>
<protein>
    <submittedName>
        <fullName evidence="2">Uncharacterized protein</fullName>
    </submittedName>
</protein>